<evidence type="ECO:0000313" key="2">
    <source>
        <dbReference type="Proteomes" id="UP000266861"/>
    </source>
</evidence>
<keyword evidence="2" id="KW-1185">Reference proteome</keyword>
<proteinExistence type="predicted"/>
<name>A0A397HAP8_9GLOM</name>
<protein>
    <submittedName>
        <fullName evidence="1">Uncharacterized protein</fullName>
    </submittedName>
</protein>
<dbReference type="AlphaFoldDB" id="A0A397HAP8"/>
<reference evidence="1 2" key="1">
    <citation type="submission" date="2018-08" db="EMBL/GenBank/DDBJ databases">
        <title>Genome and evolution of the arbuscular mycorrhizal fungus Diversispora epigaea (formerly Glomus versiforme) and its bacterial endosymbionts.</title>
        <authorList>
            <person name="Sun X."/>
            <person name="Fei Z."/>
            <person name="Harrison M."/>
        </authorList>
    </citation>
    <scope>NUCLEOTIDE SEQUENCE [LARGE SCALE GENOMIC DNA]</scope>
    <source>
        <strain evidence="1 2">IT104</strain>
    </source>
</reference>
<sequence length="90" mass="11073">MIEDVHLHNVKRIYRINVLFIKVILEKTYLKIHNREKTIKYKFNILSFLTKHVRTCNKNQIKLHDIRSNIEDYNLIFLGVIWCEWEDMDI</sequence>
<comment type="caution">
    <text evidence="1">The sequence shown here is derived from an EMBL/GenBank/DDBJ whole genome shotgun (WGS) entry which is preliminary data.</text>
</comment>
<evidence type="ECO:0000313" key="1">
    <source>
        <dbReference type="EMBL" id="RHZ58646.1"/>
    </source>
</evidence>
<dbReference type="Proteomes" id="UP000266861">
    <property type="component" value="Unassembled WGS sequence"/>
</dbReference>
<accession>A0A397HAP8</accession>
<dbReference type="EMBL" id="PQFF01000335">
    <property type="protein sequence ID" value="RHZ58646.1"/>
    <property type="molecule type" value="Genomic_DNA"/>
</dbReference>
<organism evidence="1 2">
    <name type="scientific">Diversispora epigaea</name>
    <dbReference type="NCBI Taxonomy" id="1348612"/>
    <lineage>
        <taxon>Eukaryota</taxon>
        <taxon>Fungi</taxon>
        <taxon>Fungi incertae sedis</taxon>
        <taxon>Mucoromycota</taxon>
        <taxon>Glomeromycotina</taxon>
        <taxon>Glomeromycetes</taxon>
        <taxon>Diversisporales</taxon>
        <taxon>Diversisporaceae</taxon>
        <taxon>Diversispora</taxon>
    </lineage>
</organism>
<gene>
    <name evidence="1" type="ORF">Glove_372g9</name>
</gene>